<evidence type="ECO:0000313" key="2">
    <source>
        <dbReference type="EMBL" id="SHH38671.1"/>
    </source>
</evidence>
<organism evidence="2 3">
    <name type="scientific">Tepidibacter thalassicus DSM 15285</name>
    <dbReference type="NCBI Taxonomy" id="1123350"/>
    <lineage>
        <taxon>Bacteria</taxon>
        <taxon>Bacillati</taxon>
        <taxon>Bacillota</taxon>
        <taxon>Clostridia</taxon>
        <taxon>Peptostreptococcales</taxon>
        <taxon>Peptostreptococcaceae</taxon>
        <taxon>Tepidibacter</taxon>
    </lineage>
</organism>
<dbReference type="Gene3D" id="2.60.120.10">
    <property type="entry name" value="Jelly Rolls"/>
    <property type="match status" value="1"/>
</dbReference>
<dbReference type="AlphaFoldDB" id="A0A1M5SJK6"/>
<dbReference type="Pfam" id="PF07883">
    <property type="entry name" value="Cupin_2"/>
    <property type="match status" value="1"/>
</dbReference>
<name>A0A1M5SJK6_9FIRM</name>
<dbReference type="GO" id="GO:0016853">
    <property type="term" value="F:isomerase activity"/>
    <property type="evidence" value="ECO:0007669"/>
    <property type="project" value="UniProtKB-KW"/>
</dbReference>
<dbReference type="Proteomes" id="UP000242520">
    <property type="component" value="Unassembled WGS sequence"/>
</dbReference>
<gene>
    <name evidence="2" type="ORF">SAMN02744040_01784</name>
</gene>
<dbReference type="STRING" id="1123350.SAMN02744040_01784"/>
<protein>
    <submittedName>
        <fullName evidence="2">Mannose-6-phosphate isomerase, cupin superfamily</fullName>
    </submittedName>
</protein>
<dbReference type="RefSeq" id="WP_072725668.1">
    <property type="nucleotide sequence ID" value="NZ_FQXH01000021.1"/>
</dbReference>
<dbReference type="OrthoDB" id="1725465at2"/>
<dbReference type="InterPro" id="IPR014710">
    <property type="entry name" value="RmlC-like_jellyroll"/>
</dbReference>
<reference evidence="3" key="1">
    <citation type="submission" date="2016-11" db="EMBL/GenBank/DDBJ databases">
        <authorList>
            <person name="Varghese N."/>
            <person name="Submissions S."/>
        </authorList>
    </citation>
    <scope>NUCLEOTIDE SEQUENCE [LARGE SCALE GENOMIC DNA]</scope>
    <source>
        <strain evidence="3">DSM 15285</strain>
    </source>
</reference>
<dbReference type="EMBL" id="FQXH01000021">
    <property type="protein sequence ID" value="SHH38671.1"/>
    <property type="molecule type" value="Genomic_DNA"/>
</dbReference>
<evidence type="ECO:0000313" key="3">
    <source>
        <dbReference type="Proteomes" id="UP000242520"/>
    </source>
</evidence>
<proteinExistence type="predicted"/>
<dbReference type="SUPFAM" id="SSF51182">
    <property type="entry name" value="RmlC-like cupins"/>
    <property type="match status" value="1"/>
</dbReference>
<accession>A0A1M5SJK6</accession>
<keyword evidence="3" id="KW-1185">Reference proteome</keyword>
<dbReference type="InterPro" id="IPR011051">
    <property type="entry name" value="RmlC_Cupin_sf"/>
</dbReference>
<dbReference type="CDD" id="cd20290">
    <property type="entry name" value="cupin_Mj0764-like"/>
    <property type="match status" value="1"/>
</dbReference>
<sequence>MLEKIYKYSTGNEKAIEKIINDENIHLNHMIFNKGEGLPEHFANSNVYMIVIRGTLSIQLGDQEVHEYVKGDILNIPYNTKMNVGNKHDETLEIFVIKAPNPKDYVQK</sequence>
<keyword evidence="2" id="KW-0413">Isomerase</keyword>
<evidence type="ECO:0000259" key="1">
    <source>
        <dbReference type="Pfam" id="PF07883"/>
    </source>
</evidence>
<feature type="domain" description="Cupin type-2" evidence="1">
    <location>
        <begin position="29"/>
        <end position="97"/>
    </location>
</feature>
<dbReference type="InterPro" id="IPR013096">
    <property type="entry name" value="Cupin_2"/>
</dbReference>